<feature type="signal peptide" evidence="2">
    <location>
        <begin position="1"/>
        <end position="28"/>
    </location>
</feature>
<name>A0ABW3ZC20_9HYPH</name>
<keyword evidence="4" id="KW-1185">Reference proteome</keyword>
<feature type="non-terminal residue" evidence="3">
    <location>
        <position position="109"/>
    </location>
</feature>
<evidence type="ECO:0000313" key="3">
    <source>
        <dbReference type="EMBL" id="MFD1333890.1"/>
    </source>
</evidence>
<feature type="compositionally biased region" description="Basic and acidic residues" evidence="1">
    <location>
        <begin position="72"/>
        <end position="82"/>
    </location>
</feature>
<reference evidence="4" key="1">
    <citation type="journal article" date="2019" name="Int. J. Syst. Evol. Microbiol.">
        <title>The Global Catalogue of Microorganisms (GCM) 10K type strain sequencing project: providing services to taxonomists for standard genome sequencing and annotation.</title>
        <authorList>
            <consortium name="The Broad Institute Genomics Platform"/>
            <consortium name="The Broad Institute Genome Sequencing Center for Infectious Disease"/>
            <person name="Wu L."/>
            <person name="Ma J."/>
        </authorList>
    </citation>
    <scope>NUCLEOTIDE SEQUENCE [LARGE SCALE GENOMIC DNA]</scope>
    <source>
        <strain evidence="4">CCUG 61696</strain>
    </source>
</reference>
<dbReference type="Proteomes" id="UP001597171">
    <property type="component" value="Unassembled WGS sequence"/>
</dbReference>
<evidence type="ECO:0000313" key="4">
    <source>
        <dbReference type="Proteomes" id="UP001597171"/>
    </source>
</evidence>
<evidence type="ECO:0000256" key="2">
    <source>
        <dbReference type="SAM" id="SignalP"/>
    </source>
</evidence>
<keyword evidence="2" id="KW-0732">Signal</keyword>
<evidence type="ECO:0000256" key="1">
    <source>
        <dbReference type="SAM" id="MobiDB-lite"/>
    </source>
</evidence>
<protein>
    <submittedName>
        <fullName evidence="3">Uncharacterized protein</fullName>
    </submittedName>
</protein>
<gene>
    <name evidence="3" type="ORF">ACFQ4O_17935</name>
</gene>
<proteinExistence type="predicted"/>
<sequence>MILSCLARALVGLGVAVWLTATLVGASAQDGAREDGRPRILVPAPGAGEYLRIPPSADGGPDGPSPGLYKRVPREDRPERLSPKALPDDGGLDAPRDGGCLSAREARDA</sequence>
<dbReference type="EMBL" id="JBHTMX010000400">
    <property type="protein sequence ID" value="MFD1333890.1"/>
    <property type="molecule type" value="Genomic_DNA"/>
</dbReference>
<organism evidence="3 4">
    <name type="scientific">Methylopila musalis</name>
    <dbReference type="NCBI Taxonomy" id="1134781"/>
    <lineage>
        <taxon>Bacteria</taxon>
        <taxon>Pseudomonadati</taxon>
        <taxon>Pseudomonadota</taxon>
        <taxon>Alphaproteobacteria</taxon>
        <taxon>Hyphomicrobiales</taxon>
        <taxon>Methylopilaceae</taxon>
        <taxon>Methylopila</taxon>
    </lineage>
</organism>
<accession>A0ABW3ZC20</accession>
<feature type="region of interest" description="Disordered" evidence="1">
    <location>
        <begin position="27"/>
        <end position="109"/>
    </location>
</feature>
<comment type="caution">
    <text evidence="3">The sequence shown here is derived from an EMBL/GenBank/DDBJ whole genome shotgun (WGS) entry which is preliminary data.</text>
</comment>
<feature type="chain" id="PRO_5046519030" evidence="2">
    <location>
        <begin position="29"/>
        <end position="109"/>
    </location>
</feature>